<evidence type="ECO:0000256" key="1">
    <source>
        <dbReference type="SAM" id="SignalP"/>
    </source>
</evidence>
<keyword evidence="3" id="KW-1185">Reference proteome</keyword>
<gene>
    <name evidence="2" type="ORF">LPB142_12310</name>
</gene>
<dbReference type="InterPro" id="IPR023373">
    <property type="entry name" value="YmcC_sf"/>
</dbReference>
<dbReference type="Pfam" id="PF11102">
    <property type="entry name" value="YjbF"/>
    <property type="match status" value="1"/>
</dbReference>
<evidence type="ECO:0000313" key="3">
    <source>
        <dbReference type="Proteomes" id="UP000176562"/>
    </source>
</evidence>
<proteinExistence type="predicted"/>
<accession>A0A1D9ME03</accession>
<evidence type="ECO:0000313" key="2">
    <source>
        <dbReference type="EMBL" id="AOZ70008.1"/>
    </source>
</evidence>
<dbReference type="PROSITE" id="PS51257">
    <property type="entry name" value="PROKAR_LIPOPROTEIN"/>
    <property type="match status" value="1"/>
</dbReference>
<dbReference type="Gene3D" id="2.40.360.10">
    <property type="entry name" value="YmcC-like"/>
    <property type="match status" value="1"/>
</dbReference>
<protein>
    <recommendedName>
        <fullName evidence="4">YjbF family lipoprotein</fullName>
    </recommendedName>
</protein>
<name>A0A1D9ME03_9RHOB</name>
<dbReference type="EMBL" id="CP017781">
    <property type="protein sequence ID" value="AOZ70008.1"/>
    <property type="molecule type" value="Genomic_DNA"/>
</dbReference>
<evidence type="ECO:0008006" key="4">
    <source>
        <dbReference type="Google" id="ProtNLM"/>
    </source>
</evidence>
<sequence length="228" mass="23107">MLARGICGLALIALVTAGCARDSAGLGAPKASVGAKLGGLLPGRKAAAAPAAVAPAPDLAQAALASIPGPVVLASFEANGAQMVFGLVGENGAMRSYQSPDQRGLVLRAGLLAATRGLGNDLMSSDTAAVSALIHARRPGTAERVQRYLDGSGIERPVPMRCTVALGAEVSQPIGAITYSGQQVAEHCEGSGAVIDNVYIVSPEGRIVMSRQWLGPELGYVTIQVLRG</sequence>
<dbReference type="STRING" id="1850250.LPB142_12310"/>
<feature type="signal peptide" evidence="1">
    <location>
        <begin position="1"/>
        <end position="20"/>
    </location>
</feature>
<dbReference type="Proteomes" id="UP000176562">
    <property type="component" value="Chromosome"/>
</dbReference>
<dbReference type="InterPro" id="IPR021308">
    <property type="entry name" value="GfcB"/>
</dbReference>
<organism evidence="2 3">
    <name type="scientific">Rhodobacter xanthinilyticus</name>
    <dbReference type="NCBI Taxonomy" id="1850250"/>
    <lineage>
        <taxon>Bacteria</taxon>
        <taxon>Pseudomonadati</taxon>
        <taxon>Pseudomonadota</taxon>
        <taxon>Alphaproteobacteria</taxon>
        <taxon>Rhodobacterales</taxon>
        <taxon>Rhodobacter group</taxon>
        <taxon>Rhodobacter</taxon>
    </lineage>
</organism>
<keyword evidence="1" id="KW-0732">Signal</keyword>
<reference evidence="2 3" key="1">
    <citation type="submission" date="2016-10" db="EMBL/GenBank/DDBJ databases">
        <title>Rhodobacter sp. LPB0142, isolated from sea water.</title>
        <authorList>
            <person name="Kim E."/>
            <person name="Yi H."/>
        </authorList>
    </citation>
    <scope>NUCLEOTIDE SEQUENCE [LARGE SCALE GENOMIC DNA]</scope>
    <source>
        <strain evidence="2 3">LPB0142</strain>
    </source>
</reference>
<dbReference type="AlphaFoldDB" id="A0A1D9ME03"/>
<feature type="chain" id="PRO_5009443561" description="YjbF family lipoprotein" evidence="1">
    <location>
        <begin position="21"/>
        <end position="228"/>
    </location>
</feature>
<dbReference type="SUPFAM" id="SSF159270">
    <property type="entry name" value="YmcC-like"/>
    <property type="match status" value="1"/>
</dbReference>
<dbReference type="KEGG" id="rhp:LPB142_12310"/>